<evidence type="ECO:0000313" key="6">
    <source>
        <dbReference type="EMBL" id="AIW22767.1"/>
    </source>
</evidence>
<evidence type="ECO:0000256" key="4">
    <source>
        <dbReference type="ARBA" id="ARBA00023163"/>
    </source>
</evidence>
<dbReference type="Gene3D" id="1.10.10.10">
    <property type="entry name" value="Winged helix-like DNA-binding domain superfamily/Winged helix DNA-binding domain"/>
    <property type="match status" value="1"/>
</dbReference>
<evidence type="ECO:0000313" key="7">
    <source>
        <dbReference type="Proteomes" id="UP000030081"/>
    </source>
</evidence>
<dbReference type="SUPFAM" id="SSF46785">
    <property type="entry name" value="Winged helix' DNA-binding domain"/>
    <property type="match status" value="1"/>
</dbReference>
<comment type="similarity">
    <text evidence="1">Belongs to the LysR transcriptional regulatory family.</text>
</comment>
<keyword evidence="2" id="KW-0805">Transcription regulation</keyword>
<dbReference type="PANTHER" id="PTHR30346">
    <property type="entry name" value="TRANSCRIPTIONAL DUAL REGULATOR HCAR-RELATED"/>
    <property type="match status" value="1"/>
</dbReference>
<dbReference type="InterPro" id="IPR036390">
    <property type="entry name" value="WH_DNA-bd_sf"/>
</dbReference>
<proteinExistence type="inferred from homology"/>
<evidence type="ECO:0000256" key="1">
    <source>
        <dbReference type="ARBA" id="ARBA00009437"/>
    </source>
</evidence>
<dbReference type="GO" id="GO:0032993">
    <property type="term" value="C:protein-DNA complex"/>
    <property type="evidence" value="ECO:0007669"/>
    <property type="project" value="TreeGrafter"/>
</dbReference>
<name>A0AAN0SHR8_9VIBR</name>
<dbReference type="InterPro" id="IPR005119">
    <property type="entry name" value="LysR_subst-bd"/>
</dbReference>
<dbReference type="InterPro" id="IPR000847">
    <property type="entry name" value="LysR_HTH_N"/>
</dbReference>
<dbReference type="PROSITE" id="PS50931">
    <property type="entry name" value="HTH_LYSR"/>
    <property type="match status" value="1"/>
</dbReference>
<dbReference type="EMBL" id="CP009620">
    <property type="protein sequence ID" value="AIW22767.1"/>
    <property type="molecule type" value="Genomic_DNA"/>
</dbReference>
<geneLocation type="plasmid" evidence="6 7">
    <name>p319</name>
</geneLocation>
<gene>
    <name evidence="6" type="ORF">IX92_27315</name>
</gene>
<keyword evidence="7" id="KW-1185">Reference proteome</keyword>
<dbReference type="SUPFAM" id="SSF53850">
    <property type="entry name" value="Periplasmic binding protein-like II"/>
    <property type="match status" value="1"/>
</dbReference>
<dbReference type="InterPro" id="IPR036388">
    <property type="entry name" value="WH-like_DNA-bd_sf"/>
</dbReference>
<dbReference type="Pfam" id="PF00126">
    <property type="entry name" value="HTH_1"/>
    <property type="match status" value="1"/>
</dbReference>
<dbReference type="Proteomes" id="UP000030081">
    <property type="component" value="Plasmid p319"/>
</dbReference>
<dbReference type="AlphaFoldDB" id="A0AAN0SHR8"/>
<organism evidence="6 7">
    <name type="scientific">Vibrio coralliilyticus</name>
    <dbReference type="NCBI Taxonomy" id="190893"/>
    <lineage>
        <taxon>Bacteria</taxon>
        <taxon>Pseudomonadati</taxon>
        <taxon>Pseudomonadota</taxon>
        <taxon>Gammaproteobacteria</taxon>
        <taxon>Vibrionales</taxon>
        <taxon>Vibrionaceae</taxon>
        <taxon>Vibrio</taxon>
    </lineage>
</organism>
<dbReference type="GO" id="GO:0003700">
    <property type="term" value="F:DNA-binding transcription factor activity"/>
    <property type="evidence" value="ECO:0007669"/>
    <property type="project" value="InterPro"/>
</dbReference>
<evidence type="ECO:0000259" key="5">
    <source>
        <dbReference type="PROSITE" id="PS50931"/>
    </source>
</evidence>
<dbReference type="PANTHER" id="PTHR30346:SF30">
    <property type="entry name" value="SMALL NEUTRAL PROTEASE REGULATORY PROTEIN"/>
    <property type="match status" value="1"/>
</dbReference>
<reference evidence="6 7" key="1">
    <citation type="submission" date="2014-10" db="EMBL/GenBank/DDBJ databases">
        <title>The Complete Genome Sequence for the Shellfish Pathogen Vibrio coralliilyticus RE98 Isolated from a Shellfish Hatchery.</title>
        <authorList>
            <person name="Richards G.P."/>
            <person name="Bono J.L."/>
            <person name="Watson M.A."/>
            <person name="Needleman D.S."/>
        </authorList>
    </citation>
    <scope>NUCLEOTIDE SEQUENCE [LARGE SCALE GENOMIC DNA]</scope>
    <source>
        <strain evidence="6 7">RE98</strain>
        <plasmid evidence="6 7">p319</plasmid>
    </source>
</reference>
<dbReference type="Gene3D" id="3.40.190.10">
    <property type="entry name" value="Periplasmic binding protein-like II"/>
    <property type="match status" value="2"/>
</dbReference>
<dbReference type="FunFam" id="1.10.10.10:FF:000001">
    <property type="entry name" value="LysR family transcriptional regulator"/>
    <property type="match status" value="1"/>
</dbReference>
<keyword evidence="6" id="KW-0614">Plasmid</keyword>
<dbReference type="KEGG" id="vcy:IX92_27315"/>
<dbReference type="RefSeq" id="WP_043011644.1">
    <property type="nucleotide sequence ID" value="NZ_CP009620.1"/>
</dbReference>
<dbReference type="Pfam" id="PF03466">
    <property type="entry name" value="LysR_substrate"/>
    <property type="match status" value="1"/>
</dbReference>
<dbReference type="PRINTS" id="PR00039">
    <property type="entry name" value="HTHLYSR"/>
</dbReference>
<feature type="domain" description="HTH lysR-type" evidence="5">
    <location>
        <begin position="1"/>
        <end position="58"/>
    </location>
</feature>
<keyword evidence="4" id="KW-0804">Transcription</keyword>
<dbReference type="GO" id="GO:0003677">
    <property type="term" value="F:DNA binding"/>
    <property type="evidence" value="ECO:0007669"/>
    <property type="project" value="UniProtKB-KW"/>
</dbReference>
<sequence length="298" mass="32991">MEFRYLKYFVTVAETRHFTRAAEQLGIAQPPLSQQIKKLERELGVTLFVRRSRGVTLTEAGHLLLDEAREILAKVEQLSHTLQQRARGEHRSLRLGFASSTTCSRRVLDALRQLREQHPGLVLHAEEHSMPELAQRLTTHQLDVAVMRLPCYACATLQHQNLFDDPFVAVIPAAHPLSLVPFVTLSDLHQEPVLMFPRETGPALSDQLEAAFAAAQVGIDRAYTAPQLRTAITMAQAGLGIAIAPASLTERLDDSVCIRPLQGHGLLSHVALVWAPDHQHPGLRRYLSSMAHTSSVGA</sequence>
<accession>A0AAN0SHR8</accession>
<evidence type="ECO:0000256" key="2">
    <source>
        <dbReference type="ARBA" id="ARBA00023015"/>
    </source>
</evidence>
<keyword evidence="3" id="KW-0238">DNA-binding</keyword>
<evidence type="ECO:0000256" key="3">
    <source>
        <dbReference type="ARBA" id="ARBA00023125"/>
    </source>
</evidence>
<protein>
    <submittedName>
        <fullName evidence="6">LysR family transcriptional regulator</fullName>
    </submittedName>
</protein>